<name>A0A2S6MZI7_9HYPH</name>
<organism evidence="1 2">
    <name type="scientific">Rhodoblastus sphagnicola</name>
    <dbReference type="NCBI Taxonomy" id="333368"/>
    <lineage>
        <taxon>Bacteria</taxon>
        <taxon>Pseudomonadati</taxon>
        <taxon>Pseudomonadota</taxon>
        <taxon>Alphaproteobacteria</taxon>
        <taxon>Hyphomicrobiales</taxon>
        <taxon>Rhodoblastaceae</taxon>
        <taxon>Rhodoblastus</taxon>
    </lineage>
</organism>
<proteinExistence type="predicted"/>
<evidence type="ECO:0000313" key="2">
    <source>
        <dbReference type="Proteomes" id="UP000239089"/>
    </source>
</evidence>
<evidence type="ECO:0000313" key="1">
    <source>
        <dbReference type="EMBL" id="PPQ27794.1"/>
    </source>
</evidence>
<sequence length="162" mass="17627">MSLAGTESQFDASMGRGEAPRAFAAAGEDMVWHLVKIHKSRPLRFRGERIIRMATKPGESDIPAHEIDLFMTEAERFVVVINRLGEGGARHPLSVFSAASAAEIRAHVATIDPLPGLPVPLDIIENKSIGEMLEAHENLARRIQAIRQDLGALCEMALAPLS</sequence>
<protein>
    <submittedName>
        <fullName evidence="1">Uncharacterized protein</fullName>
    </submittedName>
</protein>
<dbReference type="AlphaFoldDB" id="A0A2S6MZI7"/>
<dbReference type="RefSeq" id="WP_146090107.1">
    <property type="nucleotide sequence ID" value="NZ_JACIGC010000035.1"/>
</dbReference>
<accession>A0A2S6MZI7</accession>
<dbReference type="EMBL" id="NHSJ01000120">
    <property type="protein sequence ID" value="PPQ27794.1"/>
    <property type="molecule type" value="Genomic_DNA"/>
</dbReference>
<reference evidence="1 2" key="1">
    <citation type="journal article" date="2018" name="Arch. Microbiol.">
        <title>New insights into the metabolic potential of the phototrophic purple bacterium Rhodopila globiformis DSM 161(T) from its draft genome sequence and evidence for a vanadium-dependent nitrogenase.</title>
        <authorList>
            <person name="Imhoff J.F."/>
            <person name="Rahn T."/>
            <person name="Kunzel S."/>
            <person name="Neulinger S.C."/>
        </authorList>
    </citation>
    <scope>NUCLEOTIDE SEQUENCE [LARGE SCALE GENOMIC DNA]</scope>
    <source>
        <strain evidence="1 2">DSM 16996</strain>
    </source>
</reference>
<gene>
    <name evidence="1" type="ORF">CCR94_19200</name>
</gene>
<keyword evidence="2" id="KW-1185">Reference proteome</keyword>
<dbReference type="Proteomes" id="UP000239089">
    <property type="component" value="Unassembled WGS sequence"/>
</dbReference>
<comment type="caution">
    <text evidence="1">The sequence shown here is derived from an EMBL/GenBank/DDBJ whole genome shotgun (WGS) entry which is preliminary data.</text>
</comment>